<proteinExistence type="predicted"/>
<accession>A0ABD3NMM2</accession>
<protein>
    <recommendedName>
        <fullName evidence="2">Sm domain-containing protein</fullName>
    </recommendedName>
</protein>
<feature type="region of interest" description="Disordered" evidence="1">
    <location>
        <begin position="1"/>
        <end position="36"/>
    </location>
</feature>
<organism evidence="3 4">
    <name type="scientific">Stephanodiscus triporus</name>
    <dbReference type="NCBI Taxonomy" id="2934178"/>
    <lineage>
        <taxon>Eukaryota</taxon>
        <taxon>Sar</taxon>
        <taxon>Stramenopiles</taxon>
        <taxon>Ochrophyta</taxon>
        <taxon>Bacillariophyta</taxon>
        <taxon>Coscinodiscophyceae</taxon>
        <taxon>Thalassiosirophycidae</taxon>
        <taxon>Stephanodiscales</taxon>
        <taxon>Stephanodiscaceae</taxon>
        <taxon>Stephanodiscus</taxon>
    </lineage>
</organism>
<evidence type="ECO:0000259" key="2">
    <source>
        <dbReference type="Pfam" id="PF01423"/>
    </source>
</evidence>
<dbReference type="Pfam" id="PF01423">
    <property type="entry name" value="LSM"/>
    <property type="match status" value="1"/>
</dbReference>
<evidence type="ECO:0000256" key="1">
    <source>
        <dbReference type="SAM" id="MobiDB-lite"/>
    </source>
</evidence>
<dbReference type="EMBL" id="JALLAZ020001308">
    <property type="protein sequence ID" value="KAL3777175.1"/>
    <property type="molecule type" value="Genomic_DNA"/>
</dbReference>
<dbReference type="SUPFAM" id="SSF50182">
    <property type="entry name" value="Sm-like ribonucleoproteins"/>
    <property type="match status" value="1"/>
</dbReference>
<evidence type="ECO:0000313" key="3">
    <source>
        <dbReference type="EMBL" id="KAL3777175.1"/>
    </source>
</evidence>
<dbReference type="AlphaFoldDB" id="A0ABD3NMM2"/>
<dbReference type="InterPro" id="IPR010920">
    <property type="entry name" value="LSM_dom_sf"/>
</dbReference>
<dbReference type="Gene3D" id="2.30.30.100">
    <property type="match status" value="1"/>
</dbReference>
<feature type="domain" description="Sm" evidence="2">
    <location>
        <begin position="41"/>
        <end position="121"/>
    </location>
</feature>
<evidence type="ECO:0000313" key="4">
    <source>
        <dbReference type="Proteomes" id="UP001530315"/>
    </source>
</evidence>
<dbReference type="InterPro" id="IPR001163">
    <property type="entry name" value="Sm_dom_euk/arc"/>
</dbReference>
<sequence length="157" mass="16499">MSSTPPAAAAAAATNNNSASSTATKKSKSSPAESSSSLAPLLRHFAGIDIVVETKQGRTFRGRLSEADACMNLVLDLRRRGTTRRASSSTIPGNAEGAEDGGGTTATFDWVHIRGPTVRYIVFGAGVDVVAVVKAGRDRERSAGDRYRRGVRRAPPK</sequence>
<name>A0ABD3NMM2_9STRA</name>
<gene>
    <name evidence="3" type="ORF">ACHAW5_009299</name>
</gene>
<comment type="caution">
    <text evidence="3">The sequence shown here is derived from an EMBL/GenBank/DDBJ whole genome shotgun (WGS) entry which is preliminary data.</text>
</comment>
<dbReference type="Proteomes" id="UP001530315">
    <property type="component" value="Unassembled WGS sequence"/>
</dbReference>
<reference evidence="3 4" key="1">
    <citation type="submission" date="2024-10" db="EMBL/GenBank/DDBJ databases">
        <title>Updated reference genomes for cyclostephanoid diatoms.</title>
        <authorList>
            <person name="Roberts W.R."/>
            <person name="Alverson A.J."/>
        </authorList>
    </citation>
    <scope>NUCLEOTIDE SEQUENCE [LARGE SCALE GENOMIC DNA]</scope>
    <source>
        <strain evidence="3 4">AJA276-08</strain>
    </source>
</reference>
<keyword evidence="4" id="KW-1185">Reference proteome</keyword>